<dbReference type="Pfam" id="PF13304">
    <property type="entry name" value="AAA_21"/>
    <property type="match status" value="1"/>
</dbReference>
<gene>
    <name evidence="3" type="ORF">CAG72_05355</name>
</gene>
<evidence type="ECO:0000313" key="4">
    <source>
        <dbReference type="Proteomes" id="UP000465712"/>
    </source>
</evidence>
<evidence type="ECO:0000313" key="3">
    <source>
        <dbReference type="EMBL" id="NAW64639.1"/>
    </source>
</evidence>
<comment type="caution">
    <text evidence="3">The sequence shown here is derived from an EMBL/GenBank/DDBJ whole genome shotgun (WGS) entry which is preliminary data.</text>
</comment>
<dbReference type="AlphaFoldDB" id="A0A7X5AR11"/>
<accession>A0A7X5AR11</accession>
<dbReference type="Pfam" id="PF12476">
    <property type="entry name" value="DUF3696"/>
    <property type="match status" value="1"/>
</dbReference>
<dbReference type="InterPro" id="IPR051396">
    <property type="entry name" value="Bact_Antivir_Def_Nuclease"/>
</dbReference>
<sequence>RISVPLRSERTQGFNLGKYGEYLVSVLSDLEEKKLPNDSMPIHEATTSRDFYAQVNAWMNEISPGSTFDVRAIKEADSGIYTFSYRSKLGKTRSFRPTNVGFGLSYTLPILVALLTARKGSLTLIENPEAHLHPKAQLILGKLLGMCANAGAQLIVESHSDHVLNGIRIAVKDNFINRDDVVLHFINRPDELDISSTDILTPEIYENGKLSKWPDGFFDEWDNALDQLI</sequence>
<proteinExistence type="predicted"/>
<dbReference type="GO" id="GO:0016887">
    <property type="term" value="F:ATP hydrolysis activity"/>
    <property type="evidence" value="ECO:0007669"/>
    <property type="project" value="InterPro"/>
</dbReference>
<dbReference type="Gene3D" id="3.40.50.300">
    <property type="entry name" value="P-loop containing nucleotide triphosphate hydrolases"/>
    <property type="match status" value="1"/>
</dbReference>
<dbReference type="InterPro" id="IPR022532">
    <property type="entry name" value="DUF3696"/>
</dbReference>
<evidence type="ECO:0000259" key="1">
    <source>
        <dbReference type="Pfam" id="PF12476"/>
    </source>
</evidence>
<feature type="domain" description="DUF3696" evidence="1">
    <location>
        <begin position="176"/>
        <end position="228"/>
    </location>
</feature>
<dbReference type="PANTHER" id="PTHR43581:SF2">
    <property type="entry name" value="EXCINUCLEASE ATPASE SUBUNIT"/>
    <property type="match status" value="1"/>
</dbReference>
<feature type="non-terminal residue" evidence="3">
    <location>
        <position position="1"/>
    </location>
</feature>
<reference evidence="3 4" key="1">
    <citation type="submission" date="2017-05" db="EMBL/GenBank/DDBJ databases">
        <title>High clonality and local adaptation shapes Vibrionaceae linages within an endangered oasis.</title>
        <authorList>
            <person name="Vazquez-Rosas-Landa M."/>
        </authorList>
    </citation>
    <scope>NUCLEOTIDE SEQUENCE [LARGE SCALE GENOMIC DNA]</scope>
    <source>
        <strain evidence="3 4">P46_P4S1P180</strain>
    </source>
</reference>
<evidence type="ECO:0000259" key="2">
    <source>
        <dbReference type="Pfam" id="PF13304"/>
    </source>
</evidence>
<protein>
    <submittedName>
        <fullName evidence="3">DUF3696 domain-containing protein</fullName>
    </submittedName>
</protein>
<dbReference type="EMBL" id="WXWW01000085">
    <property type="protein sequence ID" value="NAW64639.1"/>
    <property type="molecule type" value="Genomic_DNA"/>
</dbReference>
<dbReference type="RefSeq" id="WP_161443435.1">
    <property type="nucleotide sequence ID" value="NZ_WXWW01000085.1"/>
</dbReference>
<dbReference type="PANTHER" id="PTHR43581">
    <property type="entry name" value="ATP/GTP PHOSPHATASE"/>
    <property type="match status" value="1"/>
</dbReference>
<dbReference type="InterPro" id="IPR003959">
    <property type="entry name" value="ATPase_AAA_core"/>
</dbReference>
<name>A0A7X5AR11_9GAMM</name>
<dbReference type="GO" id="GO:0005524">
    <property type="term" value="F:ATP binding"/>
    <property type="evidence" value="ECO:0007669"/>
    <property type="project" value="InterPro"/>
</dbReference>
<dbReference type="Proteomes" id="UP000465712">
    <property type="component" value="Unassembled WGS sequence"/>
</dbReference>
<organism evidence="3 4">
    <name type="scientific">Photobacterium halotolerans</name>
    <dbReference type="NCBI Taxonomy" id="265726"/>
    <lineage>
        <taxon>Bacteria</taxon>
        <taxon>Pseudomonadati</taxon>
        <taxon>Pseudomonadota</taxon>
        <taxon>Gammaproteobacteria</taxon>
        <taxon>Vibrionales</taxon>
        <taxon>Vibrionaceae</taxon>
        <taxon>Photobacterium</taxon>
    </lineage>
</organism>
<dbReference type="InterPro" id="IPR027417">
    <property type="entry name" value="P-loop_NTPase"/>
</dbReference>
<feature type="domain" description="ATPase AAA-type core" evidence="2">
    <location>
        <begin position="46"/>
        <end position="165"/>
    </location>
</feature>